<keyword evidence="2" id="KW-1185">Reference proteome</keyword>
<comment type="caution">
    <text evidence="1">The sequence shown here is derived from an EMBL/GenBank/DDBJ whole genome shotgun (WGS) entry which is preliminary data.</text>
</comment>
<gene>
    <name evidence="1" type="ORF">PCOR1329_LOCUS9862</name>
</gene>
<proteinExistence type="predicted"/>
<feature type="non-terminal residue" evidence="1">
    <location>
        <position position="1"/>
    </location>
</feature>
<reference evidence="1" key="1">
    <citation type="submission" date="2023-10" db="EMBL/GenBank/DDBJ databases">
        <authorList>
            <person name="Chen Y."/>
            <person name="Shah S."/>
            <person name="Dougan E. K."/>
            <person name="Thang M."/>
            <person name="Chan C."/>
        </authorList>
    </citation>
    <scope>NUCLEOTIDE SEQUENCE [LARGE SCALE GENOMIC DNA]</scope>
</reference>
<organism evidence="1 2">
    <name type="scientific">Prorocentrum cordatum</name>
    <dbReference type="NCBI Taxonomy" id="2364126"/>
    <lineage>
        <taxon>Eukaryota</taxon>
        <taxon>Sar</taxon>
        <taxon>Alveolata</taxon>
        <taxon>Dinophyceae</taxon>
        <taxon>Prorocentrales</taxon>
        <taxon>Prorocentraceae</taxon>
        <taxon>Prorocentrum</taxon>
    </lineage>
</organism>
<accession>A0ABN9Q910</accession>
<dbReference type="EMBL" id="CAUYUJ010002775">
    <property type="protein sequence ID" value="CAK0802308.1"/>
    <property type="molecule type" value="Genomic_DNA"/>
</dbReference>
<name>A0ABN9Q910_9DINO</name>
<evidence type="ECO:0000313" key="1">
    <source>
        <dbReference type="EMBL" id="CAK0802308.1"/>
    </source>
</evidence>
<dbReference type="Proteomes" id="UP001189429">
    <property type="component" value="Unassembled WGS sequence"/>
</dbReference>
<feature type="non-terminal residue" evidence="1">
    <location>
        <position position="184"/>
    </location>
</feature>
<sequence>GAVHAAASAAAAARPSLRHLVAVLHALVLGDPAACVAEKFGSRVLALAGRALELLEAGAASVDGAEGGSKSSLEFALDSAGAEGGLGRAVREGRRSADTACLVQLRELVAQLKPWQRAEGEQPVAGAVPTSRLLACLQLPKAPRDFKRSTNEDRPGRPPLVLGGYCAAGAVGVEVPEVNFIGSG</sequence>
<evidence type="ECO:0000313" key="2">
    <source>
        <dbReference type="Proteomes" id="UP001189429"/>
    </source>
</evidence>
<protein>
    <submittedName>
        <fullName evidence="1">Uncharacterized protein</fullName>
    </submittedName>
</protein>